<dbReference type="Gene3D" id="3.40.190.10">
    <property type="entry name" value="Periplasmic binding protein-like II"/>
    <property type="match status" value="2"/>
</dbReference>
<dbReference type="Proteomes" id="UP000191135">
    <property type="component" value="Chromosome"/>
</dbReference>
<evidence type="ECO:0000256" key="2">
    <source>
        <dbReference type="ARBA" id="ARBA00023015"/>
    </source>
</evidence>
<dbReference type="PANTHER" id="PTHR30419">
    <property type="entry name" value="HTH-TYPE TRANSCRIPTIONAL REGULATOR YBHD"/>
    <property type="match status" value="1"/>
</dbReference>
<dbReference type="Pfam" id="PF03466">
    <property type="entry name" value="LysR_substrate"/>
    <property type="match status" value="1"/>
</dbReference>
<name>A0A1U9Z6Y2_9HYPH</name>
<organism evidence="6 7">
    <name type="scientific">Martelella mediterranea DSM 17316</name>
    <dbReference type="NCBI Taxonomy" id="1122214"/>
    <lineage>
        <taxon>Bacteria</taxon>
        <taxon>Pseudomonadati</taxon>
        <taxon>Pseudomonadota</taxon>
        <taxon>Alphaproteobacteria</taxon>
        <taxon>Hyphomicrobiales</taxon>
        <taxon>Aurantimonadaceae</taxon>
        <taxon>Martelella</taxon>
    </lineage>
</organism>
<evidence type="ECO:0000259" key="5">
    <source>
        <dbReference type="PROSITE" id="PS50931"/>
    </source>
</evidence>
<dbReference type="STRING" id="1122214.Mame_04194"/>
<dbReference type="InterPro" id="IPR050950">
    <property type="entry name" value="HTH-type_LysR_regulators"/>
</dbReference>
<accession>A0A1U9Z6Y2</accession>
<keyword evidence="4" id="KW-0804">Transcription</keyword>
<dbReference type="KEGG" id="mmed:Mame_04194"/>
<dbReference type="PROSITE" id="PS50931">
    <property type="entry name" value="HTH_LYSR"/>
    <property type="match status" value="1"/>
</dbReference>
<comment type="similarity">
    <text evidence="1">Belongs to the LysR transcriptional regulatory family.</text>
</comment>
<keyword evidence="3" id="KW-0238">DNA-binding</keyword>
<sequence>MHSTFMRYFDEVARQGSIRKAAAVLNVSSTTVNRKIIATEKTIGVLLLERTPEGVTLTDAGRIVLEHCRETLNGYERTKMMLDDIRDLRSGHINICAIDSVTYGLLPRILLDFNSVYPQITYSVTTAQPDDIMEAVASGICDIGITFTFDVHPGVRIISEKGAPIGIIMRPDHPLATRSSLSIADLDGLKLVRTVDARGRNSIIDQAFTGIAPSLSTNCFTDTLHVAKHMILAGRSLGVYTQIGFYDEIQQRRLCFVPLQQDVLLNLKIGVVMSAASGISPPERLLGNEIKRALAGLRLDAAAPGPS</sequence>
<evidence type="ECO:0000313" key="7">
    <source>
        <dbReference type="Proteomes" id="UP000191135"/>
    </source>
</evidence>
<protein>
    <submittedName>
        <fullName evidence="6">Cyn operon transcriptional activator</fullName>
    </submittedName>
</protein>
<evidence type="ECO:0000256" key="4">
    <source>
        <dbReference type="ARBA" id="ARBA00023163"/>
    </source>
</evidence>
<dbReference type="Pfam" id="PF00126">
    <property type="entry name" value="HTH_1"/>
    <property type="match status" value="1"/>
</dbReference>
<evidence type="ECO:0000256" key="1">
    <source>
        <dbReference type="ARBA" id="ARBA00009437"/>
    </source>
</evidence>
<reference evidence="6 7" key="1">
    <citation type="submission" date="2017-03" db="EMBL/GenBank/DDBJ databases">
        <title>Foreign affairs: Plasmid Transfer between Roseobacters and Rhizobia.</title>
        <authorList>
            <person name="Bartling P."/>
            <person name="Bunk B."/>
            <person name="Overmann J."/>
            <person name="Brinkmann H."/>
            <person name="Petersen J."/>
        </authorList>
    </citation>
    <scope>NUCLEOTIDE SEQUENCE [LARGE SCALE GENOMIC DNA]</scope>
    <source>
        <strain evidence="6 7">MACL11</strain>
    </source>
</reference>
<dbReference type="AlphaFoldDB" id="A0A1U9Z6Y2"/>
<keyword evidence="2" id="KW-0805">Transcription regulation</keyword>
<gene>
    <name evidence="6" type="primary">cynR_11</name>
    <name evidence="6" type="ORF">Mame_04194</name>
</gene>
<dbReference type="InterPro" id="IPR005119">
    <property type="entry name" value="LysR_subst-bd"/>
</dbReference>
<dbReference type="EMBL" id="CP020330">
    <property type="protein sequence ID" value="AQZ53489.1"/>
    <property type="molecule type" value="Genomic_DNA"/>
</dbReference>
<dbReference type="Gene3D" id="1.10.10.10">
    <property type="entry name" value="Winged helix-like DNA-binding domain superfamily/Winged helix DNA-binding domain"/>
    <property type="match status" value="1"/>
</dbReference>
<feature type="domain" description="HTH lysR-type" evidence="5">
    <location>
        <begin position="1"/>
        <end position="58"/>
    </location>
</feature>
<dbReference type="OrthoDB" id="9803735at2"/>
<dbReference type="eggNOG" id="COG0583">
    <property type="taxonomic scope" value="Bacteria"/>
</dbReference>
<dbReference type="InterPro" id="IPR036390">
    <property type="entry name" value="WH_DNA-bd_sf"/>
</dbReference>
<evidence type="ECO:0000256" key="3">
    <source>
        <dbReference type="ARBA" id="ARBA00023125"/>
    </source>
</evidence>
<proteinExistence type="inferred from homology"/>
<dbReference type="InterPro" id="IPR036388">
    <property type="entry name" value="WH-like_DNA-bd_sf"/>
</dbReference>
<dbReference type="SUPFAM" id="SSF46785">
    <property type="entry name" value="Winged helix' DNA-binding domain"/>
    <property type="match status" value="1"/>
</dbReference>
<dbReference type="RefSeq" id="WP_026173415.1">
    <property type="nucleotide sequence ID" value="NZ_AQWH01000007.1"/>
</dbReference>
<dbReference type="InterPro" id="IPR000847">
    <property type="entry name" value="LysR_HTH_N"/>
</dbReference>
<evidence type="ECO:0000313" key="6">
    <source>
        <dbReference type="EMBL" id="AQZ53489.1"/>
    </source>
</evidence>
<dbReference type="GO" id="GO:0005829">
    <property type="term" value="C:cytosol"/>
    <property type="evidence" value="ECO:0007669"/>
    <property type="project" value="TreeGrafter"/>
</dbReference>
<dbReference type="GO" id="GO:0003700">
    <property type="term" value="F:DNA-binding transcription factor activity"/>
    <property type="evidence" value="ECO:0007669"/>
    <property type="project" value="InterPro"/>
</dbReference>
<dbReference type="GO" id="GO:0003677">
    <property type="term" value="F:DNA binding"/>
    <property type="evidence" value="ECO:0007669"/>
    <property type="project" value="UniProtKB-KW"/>
</dbReference>
<dbReference type="PANTHER" id="PTHR30419:SF8">
    <property type="entry name" value="NITROGEN ASSIMILATION TRANSCRIPTIONAL ACTIVATOR-RELATED"/>
    <property type="match status" value="1"/>
</dbReference>
<keyword evidence="7" id="KW-1185">Reference proteome</keyword>
<dbReference type="SUPFAM" id="SSF53850">
    <property type="entry name" value="Periplasmic binding protein-like II"/>
    <property type="match status" value="1"/>
</dbReference>